<evidence type="ECO:0000256" key="6">
    <source>
        <dbReference type="ARBA" id="ARBA00023012"/>
    </source>
</evidence>
<organism evidence="12 13">
    <name type="scientific">Pedobacter petrophilus</name>
    <dbReference type="NCBI Taxonomy" id="1908241"/>
    <lineage>
        <taxon>Bacteria</taxon>
        <taxon>Pseudomonadati</taxon>
        <taxon>Bacteroidota</taxon>
        <taxon>Sphingobacteriia</taxon>
        <taxon>Sphingobacteriales</taxon>
        <taxon>Sphingobacteriaceae</taxon>
        <taxon>Pedobacter</taxon>
    </lineage>
</organism>
<dbReference type="Pfam" id="PF00989">
    <property type="entry name" value="PAS"/>
    <property type="match status" value="1"/>
</dbReference>
<proteinExistence type="predicted"/>
<dbReference type="Proteomes" id="UP000487757">
    <property type="component" value="Unassembled WGS sequence"/>
</dbReference>
<dbReference type="SMART" id="SM00388">
    <property type="entry name" value="HisKA"/>
    <property type="match status" value="1"/>
</dbReference>
<dbReference type="Pfam" id="PF00512">
    <property type="entry name" value="HisKA"/>
    <property type="match status" value="1"/>
</dbReference>
<keyword evidence="8" id="KW-0175">Coiled coil</keyword>
<evidence type="ECO:0000256" key="3">
    <source>
        <dbReference type="ARBA" id="ARBA00022553"/>
    </source>
</evidence>
<dbReference type="InterPro" id="IPR050351">
    <property type="entry name" value="BphY/WalK/GraS-like"/>
</dbReference>
<dbReference type="InterPro" id="IPR013655">
    <property type="entry name" value="PAS_fold_3"/>
</dbReference>
<dbReference type="PROSITE" id="PS50112">
    <property type="entry name" value="PAS"/>
    <property type="match status" value="1"/>
</dbReference>
<dbReference type="PROSITE" id="PS50113">
    <property type="entry name" value="PAC"/>
    <property type="match status" value="1"/>
</dbReference>
<dbReference type="GO" id="GO:0004721">
    <property type="term" value="F:phosphoprotein phosphatase activity"/>
    <property type="evidence" value="ECO:0007669"/>
    <property type="project" value="TreeGrafter"/>
</dbReference>
<dbReference type="InterPro" id="IPR004358">
    <property type="entry name" value="Sig_transdc_His_kin-like_C"/>
</dbReference>
<comment type="catalytic activity">
    <reaction evidence="1">
        <text>ATP + protein L-histidine = ADP + protein N-phospho-L-histidine.</text>
        <dbReference type="EC" id="2.7.13.3"/>
    </reaction>
</comment>
<comment type="caution">
    <text evidence="12">The sequence shown here is derived from an EMBL/GenBank/DDBJ whole genome shotgun (WGS) entry which is preliminary data.</text>
</comment>
<dbReference type="CDD" id="cd00082">
    <property type="entry name" value="HisKA"/>
    <property type="match status" value="1"/>
</dbReference>
<dbReference type="InterPro" id="IPR003661">
    <property type="entry name" value="HisK_dim/P_dom"/>
</dbReference>
<dbReference type="InterPro" id="IPR005467">
    <property type="entry name" value="His_kinase_dom"/>
</dbReference>
<dbReference type="InterPro" id="IPR000014">
    <property type="entry name" value="PAS"/>
</dbReference>
<dbReference type="FunFam" id="3.30.565.10:FF:000006">
    <property type="entry name" value="Sensor histidine kinase WalK"/>
    <property type="match status" value="1"/>
</dbReference>
<evidence type="ECO:0000259" key="10">
    <source>
        <dbReference type="PROSITE" id="PS50112"/>
    </source>
</evidence>
<evidence type="ECO:0000256" key="4">
    <source>
        <dbReference type="ARBA" id="ARBA00022679"/>
    </source>
</evidence>
<feature type="coiled-coil region" evidence="8">
    <location>
        <begin position="174"/>
        <end position="201"/>
    </location>
</feature>
<dbReference type="GO" id="GO:0016036">
    <property type="term" value="P:cellular response to phosphate starvation"/>
    <property type="evidence" value="ECO:0007669"/>
    <property type="project" value="TreeGrafter"/>
</dbReference>
<keyword evidence="5" id="KW-0418">Kinase</keyword>
<evidence type="ECO:0000256" key="1">
    <source>
        <dbReference type="ARBA" id="ARBA00000085"/>
    </source>
</evidence>
<dbReference type="OrthoDB" id="9813151at2"/>
<evidence type="ECO:0000313" key="12">
    <source>
        <dbReference type="EMBL" id="MRX76329.1"/>
    </source>
</evidence>
<keyword evidence="13" id="KW-1185">Reference proteome</keyword>
<name>A0A7K0FZC5_9SPHI</name>
<keyword evidence="3" id="KW-0597">Phosphoprotein</keyword>
<dbReference type="AlphaFoldDB" id="A0A7K0FZC5"/>
<evidence type="ECO:0000256" key="8">
    <source>
        <dbReference type="SAM" id="Coils"/>
    </source>
</evidence>
<dbReference type="PROSITE" id="PS50109">
    <property type="entry name" value="HIS_KIN"/>
    <property type="match status" value="1"/>
</dbReference>
<dbReference type="FunFam" id="1.10.287.130:FF:000001">
    <property type="entry name" value="Two-component sensor histidine kinase"/>
    <property type="match status" value="1"/>
</dbReference>
<evidence type="ECO:0000256" key="7">
    <source>
        <dbReference type="ARBA" id="ARBA00023136"/>
    </source>
</evidence>
<dbReference type="InterPro" id="IPR035965">
    <property type="entry name" value="PAS-like_dom_sf"/>
</dbReference>
<feature type="domain" description="PAC" evidence="11">
    <location>
        <begin position="311"/>
        <end position="364"/>
    </location>
</feature>
<dbReference type="SMART" id="SM00387">
    <property type="entry name" value="HATPase_c"/>
    <property type="match status" value="1"/>
</dbReference>
<dbReference type="EMBL" id="WKKH01000011">
    <property type="protein sequence ID" value="MRX76329.1"/>
    <property type="molecule type" value="Genomic_DNA"/>
</dbReference>
<evidence type="ECO:0000259" key="11">
    <source>
        <dbReference type="PROSITE" id="PS50113"/>
    </source>
</evidence>
<dbReference type="PANTHER" id="PTHR45453:SF1">
    <property type="entry name" value="PHOSPHATE REGULON SENSOR PROTEIN PHOR"/>
    <property type="match status" value="1"/>
</dbReference>
<dbReference type="PRINTS" id="PR00344">
    <property type="entry name" value="BCTRLSENSOR"/>
</dbReference>
<evidence type="ECO:0000256" key="2">
    <source>
        <dbReference type="ARBA" id="ARBA00012438"/>
    </source>
</evidence>
<dbReference type="Gene3D" id="3.30.450.20">
    <property type="entry name" value="PAS domain"/>
    <property type="match status" value="2"/>
</dbReference>
<dbReference type="InterPro" id="IPR003594">
    <property type="entry name" value="HATPase_dom"/>
</dbReference>
<dbReference type="GO" id="GO:0000155">
    <property type="term" value="F:phosphorelay sensor kinase activity"/>
    <property type="evidence" value="ECO:0007669"/>
    <property type="project" value="InterPro"/>
</dbReference>
<evidence type="ECO:0000259" key="9">
    <source>
        <dbReference type="PROSITE" id="PS50109"/>
    </source>
</evidence>
<accession>A0A7K0FZC5</accession>
<dbReference type="InterPro" id="IPR013767">
    <property type="entry name" value="PAS_fold"/>
</dbReference>
<dbReference type="PANTHER" id="PTHR45453">
    <property type="entry name" value="PHOSPHATE REGULON SENSOR PROTEIN PHOR"/>
    <property type="match status" value="1"/>
</dbReference>
<evidence type="ECO:0000256" key="5">
    <source>
        <dbReference type="ARBA" id="ARBA00022777"/>
    </source>
</evidence>
<keyword evidence="7" id="KW-0472">Membrane</keyword>
<dbReference type="Gene3D" id="3.30.565.10">
    <property type="entry name" value="Histidine kinase-like ATPase, C-terminal domain"/>
    <property type="match status" value="1"/>
</dbReference>
<dbReference type="RefSeq" id="WP_154280555.1">
    <property type="nucleotide sequence ID" value="NZ_JBHUJQ010000001.1"/>
</dbReference>
<sequence length="585" mass="65871">MEKSKEVLQLEAANRELQIQLEEANDIIHAIRSGEVDALVVNGKDGHQLFTLKSADQTYRIFIEQMTESALTLDQDGRILYCNSRFATLCTVPLEKVIGMKLLDFVLEEDWIFAQDVIDAAWEIDTRTELNLINSEQEKITVQLSLKALDLDEGTALSIIITDLTELKKHQLLLQVRNEQLEEARQVADQLNSNLENIVSLRTAELELKNDELKIANGYQRKMNTELSIALERLKESDENLQSAFNAGELGSCRVDLTTGKADMSPRFRLLYGLPEDEEIDWAMVVSAIEPEYVAEVTRVLEACATSGTPLDSTYPIRHLASGERRWMRVVGKVKTDKDGNFASVYAVIMDVTAQKQDEQRKNDFIAMVSHELKTPLTSMKGYIQVMQLKAKGNDNAFAVKALDGAERQITKMTNMINGFLNISRFESGKMVIELQRVELSAIVEEIIEEYITTGSNHEIAYNCLPGLFINADQNKLGHVINNLIGNAVKYSPFHSKITIDCLACDQNAIFKIKDQGMGIPKDDLPKLFERFYRVESSQMATVSGFGIGLYLSAEIVTRHYGKIWVESEIGIGSTFYFSIPLDRD</sequence>
<feature type="domain" description="PAS" evidence="10">
    <location>
        <begin position="55"/>
        <end position="110"/>
    </location>
</feature>
<dbReference type="CDD" id="cd00075">
    <property type="entry name" value="HATPase"/>
    <property type="match status" value="1"/>
</dbReference>
<reference evidence="12 13" key="1">
    <citation type="submission" date="2019-11" db="EMBL/GenBank/DDBJ databases">
        <title>Pedobacter petrophilus genome.</title>
        <authorList>
            <person name="Feldbauer M.J."/>
            <person name="Newman J.D."/>
        </authorList>
    </citation>
    <scope>NUCLEOTIDE SEQUENCE [LARGE SCALE GENOMIC DNA]</scope>
    <source>
        <strain evidence="12 13">LMG 29686</strain>
    </source>
</reference>
<dbReference type="Gene3D" id="1.10.287.130">
    <property type="match status" value="1"/>
</dbReference>
<dbReference type="Pfam" id="PF02518">
    <property type="entry name" value="HATPase_c"/>
    <property type="match status" value="1"/>
</dbReference>
<feature type="domain" description="Histidine kinase" evidence="9">
    <location>
        <begin position="368"/>
        <end position="584"/>
    </location>
</feature>
<dbReference type="InterPro" id="IPR036097">
    <property type="entry name" value="HisK_dim/P_sf"/>
</dbReference>
<protein>
    <recommendedName>
        <fullName evidence="2">histidine kinase</fullName>
        <ecNumber evidence="2">2.7.13.3</ecNumber>
    </recommendedName>
</protein>
<dbReference type="InterPro" id="IPR000700">
    <property type="entry name" value="PAS-assoc_C"/>
</dbReference>
<keyword evidence="6" id="KW-0902">Two-component regulatory system</keyword>
<dbReference type="CDD" id="cd00130">
    <property type="entry name" value="PAS"/>
    <property type="match status" value="2"/>
</dbReference>
<dbReference type="Pfam" id="PF08447">
    <property type="entry name" value="PAS_3"/>
    <property type="match status" value="1"/>
</dbReference>
<dbReference type="GO" id="GO:0005886">
    <property type="term" value="C:plasma membrane"/>
    <property type="evidence" value="ECO:0007669"/>
    <property type="project" value="TreeGrafter"/>
</dbReference>
<dbReference type="SUPFAM" id="SSF55785">
    <property type="entry name" value="PYP-like sensor domain (PAS domain)"/>
    <property type="match status" value="2"/>
</dbReference>
<gene>
    <name evidence="12" type="ORF">GJU39_09525</name>
</gene>
<dbReference type="EC" id="2.7.13.3" evidence="2"/>
<evidence type="ECO:0000313" key="13">
    <source>
        <dbReference type="Proteomes" id="UP000487757"/>
    </source>
</evidence>
<dbReference type="InterPro" id="IPR036890">
    <property type="entry name" value="HATPase_C_sf"/>
</dbReference>
<keyword evidence="4" id="KW-0808">Transferase</keyword>
<dbReference type="SUPFAM" id="SSF47384">
    <property type="entry name" value="Homodimeric domain of signal transducing histidine kinase"/>
    <property type="match status" value="1"/>
</dbReference>
<dbReference type="SUPFAM" id="SSF55874">
    <property type="entry name" value="ATPase domain of HSP90 chaperone/DNA topoisomerase II/histidine kinase"/>
    <property type="match status" value="1"/>
</dbReference>
<dbReference type="SMART" id="SM00091">
    <property type="entry name" value="PAS"/>
    <property type="match status" value="2"/>
</dbReference>
<dbReference type="NCBIfam" id="TIGR00229">
    <property type="entry name" value="sensory_box"/>
    <property type="match status" value="2"/>
</dbReference>